<keyword evidence="6 13" id="KW-0812">Transmembrane</keyword>
<dbReference type="HOGENOM" id="CLU_095321_4_0_6"/>
<feature type="transmembrane region" description="Helical" evidence="13">
    <location>
        <begin position="34"/>
        <end position="51"/>
    </location>
</feature>
<gene>
    <name evidence="15" type="ORF">PSEBR_a3058</name>
</gene>
<evidence type="ECO:0000256" key="13">
    <source>
        <dbReference type="SAM" id="Phobius"/>
    </source>
</evidence>
<organism evidence="15 16">
    <name type="scientific">Pseudomonas brassicacearum (strain NFM421)</name>
    <dbReference type="NCBI Taxonomy" id="994484"/>
    <lineage>
        <taxon>Bacteria</taxon>
        <taxon>Pseudomonadati</taxon>
        <taxon>Pseudomonadota</taxon>
        <taxon>Gammaproteobacteria</taxon>
        <taxon>Pseudomonadales</taxon>
        <taxon>Pseudomonadaceae</taxon>
        <taxon>Pseudomonas</taxon>
    </lineage>
</organism>
<evidence type="ECO:0000256" key="4">
    <source>
        <dbReference type="ARBA" id="ARBA00022475"/>
    </source>
</evidence>
<evidence type="ECO:0000259" key="14">
    <source>
        <dbReference type="Pfam" id="PF01292"/>
    </source>
</evidence>
<keyword evidence="7" id="KW-0479">Metal-binding</keyword>
<evidence type="ECO:0000256" key="6">
    <source>
        <dbReference type="ARBA" id="ARBA00022692"/>
    </source>
</evidence>
<dbReference type="InterPro" id="IPR016174">
    <property type="entry name" value="Di-haem_cyt_TM"/>
</dbReference>
<comment type="cofactor">
    <cofactor evidence="1">
        <name>heme b</name>
        <dbReference type="ChEBI" id="CHEBI:60344"/>
    </cofactor>
</comment>
<dbReference type="Gene3D" id="1.20.950.20">
    <property type="entry name" value="Transmembrane di-heme cytochromes, Chain C"/>
    <property type="match status" value="1"/>
</dbReference>
<dbReference type="GO" id="GO:0009055">
    <property type="term" value="F:electron transfer activity"/>
    <property type="evidence" value="ECO:0007669"/>
    <property type="project" value="InterPro"/>
</dbReference>
<evidence type="ECO:0000256" key="11">
    <source>
        <dbReference type="ARBA" id="ARBA00023136"/>
    </source>
</evidence>
<dbReference type="PANTHER" id="PTHR30529:SF1">
    <property type="entry name" value="CYTOCHROME B561 HOMOLOG 2"/>
    <property type="match status" value="1"/>
</dbReference>
<reference key="2">
    <citation type="submission" date="2011-03" db="EMBL/GenBank/DDBJ databases">
        <title>Complete Genome Sequence of a beneficial plant roots-associated bacterium Pseudomonas brassicacearum.</title>
        <authorList>
            <person name="Ortet P."/>
            <person name="Barakat M."/>
            <person name="Lalaouna D."/>
            <person name="Fochesato S."/>
            <person name="Barbe V."/>
            <person name="Santaella C."/>
            <person name="Heulin T."/>
            <person name="Achouak W."/>
        </authorList>
    </citation>
    <scope>NUCLEOTIDE SEQUENCE</scope>
    <source>
        <strain>NFM421</strain>
    </source>
</reference>
<keyword evidence="4" id="KW-1003">Cell membrane</keyword>
<keyword evidence="8" id="KW-0249">Electron transport</keyword>
<keyword evidence="11 13" id="KW-0472">Membrane</keyword>
<evidence type="ECO:0000256" key="1">
    <source>
        <dbReference type="ARBA" id="ARBA00001970"/>
    </source>
</evidence>
<dbReference type="PANTHER" id="PTHR30529">
    <property type="entry name" value="CYTOCHROME B561"/>
    <property type="match status" value="1"/>
</dbReference>
<dbReference type="EMBL" id="CP002585">
    <property type="protein sequence ID" value="AEA69365.1"/>
    <property type="molecule type" value="Genomic_DNA"/>
</dbReference>
<dbReference type="Proteomes" id="UP000006692">
    <property type="component" value="Chromosome"/>
</dbReference>
<feature type="transmembrane region" description="Helical" evidence="13">
    <location>
        <begin position="165"/>
        <end position="182"/>
    </location>
</feature>
<reference evidence="15 16" key="1">
    <citation type="journal article" date="2011" name="J. Bacteriol.">
        <title>Complete genome sequence of a beneficial plant root-associated bacterium, Pseudomonas brassicacearum.</title>
        <authorList>
            <person name="Ortet P."/>
            <person name="Barakat M."/>
            <person name="Lalaouna D."/>
            <person name="Fochesato S."/>
            <person name="Barbe V."/>
            <person name="Vacherie B."/>
            <person name="Santaella C."/>
            <person name="Heulin T."/>
            <person name="Achouak W."/>
        </authorList>
    </citation>
    <scope>NUCLEOTIDE SEQUENCE [LARGE SCALE GENOMIC DNA]</scope>
    <source>
        <strain evidence="15 16">NFM421</strain>
    </source>
</reference>
<evidence type="ECO:0000256" key="9">
    <source>
        <dbReference type="ARBA" id="ARBA00022989"/>
    </source>
</evidence>
<evidence type="ECO:0000256" key="3">
    <source>
        <dbReference type="ARBA" id="ARBA00022448"/>
    </source>
</evidence>
<sequence>MHFDGLMIDGETAMNPENQTIIDRYPTSLRMLHWVRAVLIAGLLWAGWHMTGLDDEVASKYELYYPWHKSFGVLAFLLALIQIILRVRTPRLPQPPETLARYERVSSWLAHRTLYALLVIVPLMGYSMSSTYTMSDGVFFFGINLPELLGKNDDWFVVFQWLHKVLAYTLLGLIVVHIAGALKHRLFDRDPRSDVLRRML</sequence>
<dbReference type="SUPFAM" id="SSF81342">
    <property type="entry name" value="Transmembrane di-heme cytochromes"/>
    <property type="match status" value="1"/>
</dbReference>
<dbReference type="STRING" id="994484.PSEBR_a3058"/>
<evidence type="ECO:0000256" key="7">
    <source>
        <dbReference type="ARBA" id="ARBA00022723"/>
    </source>
</evidence>
<comment type="similarity">
    <text evidence="12">Belongs to the cytochrome b561 family.</text>
</comment>
<evidence type="ECO:0000256" key="8">
    <source>
        <dbReference type="ARBA" id="ARBA00022982"/>
    </source>
</evidence>
<evidence type="ECO:0000256" key="12">
    <source>
        <dbReference type="ARBA" id="ARBA00037975"/>
    </source>
</evidence>
<keyword evidence="5" id="KW-0349">Heme</keyword>
<keyword evidence="10" id="KW-0408">Iron</keyword>
<dbReference type="InterPro" id="IPR011577">
    <property type="entry name" value="Cyt_b561_bac/Ni-Hgenase"/>
</dbReference>
<accession>F2KHS9</accession>
<evidence type="ECO:0000313" key="15">
    <source>
        <dbReference type="EMBL" id="AEA69365.1"/>
    </source>
</evidence>
<dbReference type="KEGG" id="pba:PSEBR_a3058"/>
<feature type="transmembrane region" description="Helical" evidence="13">
    <location>
        <begin position="71"/>
        <end position="88"/>
    </location>
</feature>
<comment type="subcellular location">
    <subcellularLocation>
        <location evidence="2">Cell membrane</location>
        <topology evidence="2">Multi-pass membrane protein</topology>
    </subcellularLocation>
</comment>
<evidence type="ECO:0000256" key="5">
    <source>
        <dbReference type="ARBA" id="ARBA00022617"/>
    </source>
</evidence>
<dbReference type="Pfam" id="PF01292">
    <property type="entry name" value="Ni_hydr_CYTB"/>
    <property type="match status" value="1"/>
</dbReference>
<name>F2KHS9_PSEBN</name>
<dbReference type="GO" id="GO:0020037">
    <property type="term" value="F:heme binding"/>
    <property type="evidence" value="ECO:0007669"/>
    <property type="project" value="TreeGrafter"/>
</dbReference>
<protein>
    <submittedName>
        <fullName evidence="15">Putative cytochrome b561</fullName>
    </submittedName>
</protein>
<evidence type="ECO:0000256" key="10">
    <source>
        <dbReference type="ARBA" id="ARBA00023004"/>
    </source>
</evidence>
<proteinExistence type="inferred from homology"/>
<feature type="transmembrane region" description="Helical" evidence="13">
    <location>
        <begin position="109"/>
        <end position="128"/>
    </location>
</feature>
<dbReference type="GO" id="GO:0005886">
    <property type="term" value="C:plasma membrane"/>
    <property type="evidence" value="ECO:0007669"/>
    <property type="project" value="UniProtKB-SubCell"/>
</dbReference>
<evidence type="ECO:0000256" key="2">
    <source>
        <dbReference type="ARBA" id="ARBA00004651"/>
    </source>
</evidence>
<evidence type="ECO:0000313" key="16">
    <source>
        <dbReference type="Proteomes" id="UP000006692"/>
    </source>
</evidence>
<keyword evidence="9 13" id="KW-1133">Transmembrane helix</keyword>
<dbReference type="GO" id="GO:0046872">
    <property type="term" value="F:metal ion binding"/>
    <property type="evidence" value="ECO:0007669"/>
    <property type="project" value="UniProtKB-KW"/>
</dbReference>
<dbReference type="InterPro" id="IPR052168">
    <property type="entry name" value="Cytochrome_b561_oxidase"/>
</dbReference>
<feature type="domain" description="Cytochrome b561 bacterial/Ni-hydrogenase" evidence="14">
    <location>
        <begin position="24"/>
        <end position="190"/>
    </location>
</feature>
<keyword evidence="3" id="KW-0813">Transport</keyword>
<dbReference type="AlphaFoldDB" id="F2KHS9"/>
<dbReference type="GO" id="GO:0022904">
    <property type="term" value="P:respiratory electron transport chain"/>
    <property type="evidence" value="ECO:0007669"/>
    <property type="project" value="InterPro"/>
</dbReference>